<dbReference type="STRING" id="1220926.S2J7A4"/>
<feature type="transmembrane region" description="Helical" evidence="6">
    <location>
        <begin position="104"/>
        <end position="125"/>
    </location>
</feature>
<feature type="transmembrane region" description="Helical" evidence="6">
    <location>
        <begin position="237"/>
        <end position="258"/>
    </location>
</feature>
<dbReference type="Pfam" id="PF07690">
    <property type="entry name" value="MFS_1"/>
    <property type="match status" value="1"/>
</dbReference>
<dbReference type="GO" id="GO:0022857">
    <property type="term" value="F:transmembrane transporter activity"/>
    <property type="evidence" value="ECO:0007669"/>
    <property type="project" value="InterPro"/>
</dbReference>
<evidence type="ECO:0000256" key="2">
    <source>
        <dbReference type="ARBA" id="ARBA00022692"/>
    </source>
</evidence>
<organism evidence="8 9">
    <name type="scientific">Mucor circinelloides f. circinelloides (strain 1006PhL)</name>
    <name type="common">Mucormycosis agent</name>
    <name type="synonym">Calyptromyces circinelloides</name>
    <dbReference type="NCBI Taxonomy" id="1220926"/>
    <lineage>
        <taxon>Eukaryota</taxon>
        <taxon>Fungi</taxon>
        <taxon>Fungi incertae sedis</taxon>
        <taxon>Mucoromycota</taxon>
        <taxon>Mucoromycotina</taxon>
        <taxon>Mucoromycetes</taxon>
        <taxon>Mucorales</taxon>
        <taxon>Mucorineae</taxon>
        <taxon>Mucoraceae</taxon>
        <taxon>Mucor</taxon>
    </lineage>
</organism>
<feature type="transmembrane region" description="Helical" evidence="6">
    <location>
        <begin position="137"/>
        <end position="165"/>
    </location>
</feature>
<protein>
    <recommendedName>
        <fullName evidence="7">Major facilitator superfamily (MFS) profile domain-containing protein</fullName>
    </recommendedName>
</protein>
<proteinExistence type="predicted"/>
<dbReference type="AlphaFoldDB" id="S2J7A4"/>
<evidence type="ECO:0000313" key="9">
    <source>
        <dbReference type="Proteomes" id="UP000014254"/>
    </source>
</evidence>
<dbReference type="PANTHER" id="PTHR23502:SF5">
    <property type="entry name" value="QUINIDINE RESISTANCE PROTEIN 3"/>
    <property type="match status" value="1"/>
</dbReference>
<dbReference type="OrthoDB" id="2130629at2759"/>
<dbReference type="PROSITE" id="PS50850">
    <property type="entry name" value="MFS"/>
    <property type="match status" value="1"/>
</dbReference>
<feature type="transmembrane region" description="Helical" evidence="6">
    <location>
        <begin position="353"/>
        <end position="383"/>
    </location>
</feature>
<evidence type="ECO:0000256" key="6">
    <source>
        <dbReference type="SAM" id="Phobius"/>
    </source>
</evidence>
<keyword evidence="2 6" id="KW-0812">Transmembrane</keyword>
<dbReference type="EMBL" id="KE124046">
    <property type="protein sequence ID" value="EPB84182.1"/>
    <property type="molecule type" value="Genomic_DNA"/>
</dbReference>
<feature type="transmembrane region" description="Helical" evidence="6">
    <location>
        <begin position="473"/>
        <end position="491"/>
    </location>
</feature>
<feature type="transmembrane region" description="Helical" evidence="6">
    <location>
        <begin position="264"/>
        <end position="286"/>
    </location>
</feature>
<comment type="subcellular location">
    <subcellularLocation>
        <location evidence="1">Membrane</location>
        <topology evidence="1">Multi-pass membrane protein</topology>
    </subcellularLocation>
</comment>
<dbReference type="InterPro" id="IPR011701">
    <property type="entry name" value="MFS"/>
</dbReference>
<sequence>MDSEEYPGKGKELIGSNASVDSTVSSKLDTDRDIAKVESYVEGVNAIKAPYNPKDDPNHPWNWSERKKYLALLAISLDSFIGYFTSAIYMPAVGDIMAYFQTNLTTINATIALFLAFSAIAPLFWAPLSERIGRRWIYIVSLVLYCTINATIALFLAFSAIAPLFWAPLSERIGRRWIYIVSLVLYCVCTIVCGVSTNLGLFFTFRLLQSIFASAGQAVGGGSISDMFEPRERGRAMGLYMLGTILGPSIAPVCGGYINQNLGWRWIFYIKTILGGVFAILSFFLIPESLYVPAEKRVAPPANLKERLGRLTFNPVSLTCITKETAIICIPVSVGFGWFYYLVTILAPTFGQIYGFSSGTIGLCYLASGVGNIIGAAFSGIVADKINNYSIQKNGGVAVKEFRLRPIYIAFPCMIVGSLLYGWLLHSHTHFMGPLIGFGLFSFGLMVSIASTNTYLIEANTFRAASAVSLNNFTRNMCGMIFSLTGVYIRGSLGDGWSYTFAALMCLVVFSVCVPVVQKFGGKWRQEREEKELQQKQQR</sequence>
<feature type="compositionally biased region" description="Basic and acidic residues" evidence="5">
    <location>
        <begin position="1"/>
        <end position="12"/>
    </location>
</feature>
<feature type="transmembrane region" description="Helical" evidence="6">
    <location>
        <begin position="404"/>
        <end position="425"/>
    </location>
</feature>
<reference evidence="9" key="1">
    <citation type="submission" date="2013-05" db="EMBL/GenBank/DDBJ databases">
        <title>The Genome sequence of Mucor circinelloides f. circinelloides 1006PhL.</title>
        <authorList>
            <consortium name="The Broad Institute Genomics Platform"/>
            <person name="Cuomo C."/>
            <person name="Earl A."/>
            <person name="Findley K."/>
            <person name="Lee S.C."/>
            <person name="Walker B."/>
            <person name="Young S."/>
            <person name="Zeng Q."/>
            <person name="Gargeya S."/>
            <person name="Fitzgerald M."/>
            <person name="Haas B."/>
            <person name="Abouelleil A."/>
            <person name="Allen A.W."/>
            <person name="Alvarado L."/>
            <person name="Arachchi H.M."/>
            <person name="Berlin A.M."/>
            <person name="Chapman S.B."/>
            <person name="Gainer-Dewar J."/>
            <person name="Goldberg J."/>
            <person name="Griggs A."/>
            <person name="Gujja S."/>
            <person name="Hansen M."/>
            <person name="Howarth C."/>
            <person name="Imamovic A."/>
            <person name="Ireland A."/>
            <person name="Larimer J."/>
            <person name="McCowan C."/>
            <person name="Murphy C."/>
            <person name="Pearson M."/>
            <person name="Poon T.W."/>
            <person name="Priest M."/>
            <person name="Roberts A."/>
            <person name="Saif S."/>
            <person name="Shea T."/>
            <person name="Sisk P."/>
            <person name="Sykes S."/>
            <person name="Wortman J."/>
            <person name="Nusbaum C."/>
            <person name="Birren B."/>
        </authorList>
    </citation>
    <scope>NUCLEOTIDE SEQUENCE [LARGE SCALE GENOMIC DNA]</scope>
    <source>
        <strain evidence="9">1006PhL</strain>
    </source>
</reference>
<gene>
    <name evidence="8" type="ORF">HMPREF1544_09045</name>
</gene>
<dbReference type="PANTHER" id="PTHR23502">
    <property type="entry name" value="MAJOR FACILITATOR SUPERFAMILY"/>
    <property type="match status" value="1"/>
</dbReference>
<accession>S2J7A4</accession>
<evidence type="ECO:0000313" key="8">
    <source>
        <dbReference type="EMBL" id="EPB84182.1"/>
    </source>
</evidence>
<feature type="region of interest" description="Disordered" evidence="5">
    <location>
        <begin position="1"/>
        <end position="24"/>
    </location>
</feature>
<dbReference type="SUPFAM" id="SSF103473">
    <property type="entry name" value="MFS general substrate transporter"/>
    <property type="match status" value="2"/>
</dbReference>
<keyword evidence="3 6" id="KW-1133">Transmembrane helix</keyword>
<evidence type="ECO:0000256" key="3">
    <source>
        <dbReference type="ARBA" id="ARBA00022989"/>
    </source>
</evidence>
<dbReference type="InParanoid" id="S2J7A4"/>
<evidence type="ECO:0000256" key="4">
    <source>
        <dbReference type="ARBA" id="ARBA00023136"/>
    </source>
</evidence>
<evidence type="ECO:0000259" key="7">
    <source>
        <dbReference type="PROSITE" id="PS50850"/>
    </source>
</evidence>
<dbReference type="VEuPathDB" id="FungiDB:HMPREF1544_09045"/>
<feature type="transmembrane region" description="Helical" evidence="6">
    <location>
        <begin position="177"/>
        <end position="203"/>
    </location>
</feature>
<name>S2J7A4_MUCC1</name>
<feature type="domain" description="Major facilitator superfamily (MFS) profile" evidence="7">
    <location>
        <begin position="71"/>
        <end position="521"/>
    </location>
</feature>
<dbReference type="InterPro" id="IPR020846">
    <property type="entry name" value="MFS_dom"/>
</dbReference>
<dbReference type="InterPro" id="IPR036259">
    <property type="entry name" value="MFS_trans_sf"/>
</dbReference>
<feature type="transmembrane region" description="Helical" evidence="6">
    <location>
        <begin position="497"/>
        <end position="517"/>
    </location>
</feature>
<dbReference type="Gene3D" id="1.20.1720.10">
    <property type="entry name" value="Multidrug resistance protein D"/>
    <property type="match status" value="2"/>
</dbReference>
<keyword evidence="4 6" id="KW-0472">Membrane</keyword>
<evidence type="ECO:0000256" key="1">
    <source>
        <dbReference type="ARBA" id="ARBA00004141"/>
    </source>
</evidence>
<feature type="transmembrane region" description="Helical" evidence="6">
    <location>
        <begin position="69"/>
        <end position="92"/>
    </location>
</feature>
<dbReference type="OMA" id="PWNWSER"/>
<feature type="transmembrane region" description="Helical" evidence="6">
    <location>
        <begin position="326"/>
        <end position="347"/>
    </location>
</feature>
<feature type="transmembrane region" description="Helical" evidence="6">
    <location>
        <begin position="431"/>
        <end position="452"/>
    </location>
</feature>
<keyword evidence="9" id="KW-1185">Reference proteome</keyword>
<dbReference type="Proteomes" id="UP000014254">
    <property type="component" value="Unassembled WGS sequence"/>
</dbReference>
<dbReference type="eggNOG" id="KOG0255">
    <property type="taxonomic scope" value="Eukaryota"/>
</dbReference>
<dbReference type="GO" id="GO:0005886">
    <property type="term" value="C:plasma membrane"/>
    <property type="evidence" value="ECO:0007669"/>
    <property type="project" value="TreeGrafter"/>
</dbReference>
<dbReference type="CDD" id="cd17323">
    <property type="entry name" value="MFS_Tpo1_MDR_like"/>
    <property type="match status" value="1"/>
</dbReference>
<evidence type="ECO:0000256" key="5">
    <source>
        <dbReference type="SAM" id="MobiDB-lite"/>
    </source>
</evidence>